<keyword evidence="1" id="KW-0812">Transmembrane</keyword>
<organism evidence="2 3">
    <name type="scientific">Hyphomonas hirschiana VP5</name>
    <dbReference type="NCBI Taxonomy" id="1280951"/>
    <lineage>
        <taxon>Bacteria</taxon>
        <taxon>Pseudomonadati</taxon>
        <taxon>Pseudomonadota</taxon>
        <taxon>Alphaproteobacteria</taxon>
        <taxon>Hyphomonadales</taxon>
        <taxon>Hyphomonadaceae</taxon>
        <taxon>Hyphomonas</taxon>
    </lineage>
</organism>
<feature type="transmembrane region" description="Helical" evidence="1">
    <location>
        <begin position="150"/>
        <end position="171"/>
    </location>
</feature>
<accession>A0A059FFG3</accession>
<gene>
    <name evidence="2" type="ORF">HHI_14532</name>
</gene>
<comment type="caution">
    <text evidence="2">The sequence shown here is derived from an EMBL/GenBank/DDBJ whole genome shotgun (WGS) entry which is preliminary data.</text>
</comment>
<name>A0A059FFG3_9PROT</name>
<keyword evidence="3" id="KW-1185">Reference proteome</keyword>
<dbReference type="AlphaFoldDB" id="A0A059FFG3"/>
<evidence type="ECO:0000256" key="1">
    <source>
        <dbReference type="SAM" id="Phobius"/>
    </source>
</evidence>
<dbReference type="OrthoDB" id="7374725at2"/>
<dbReference type="PATRIC" id="fig|1280951.3.peg.2929"/>
<keyword evidence="1" id="KW-0472">Membrane</keyword>
<dbReference type="Proteomes" id="UP000025061">
    <property type="component" value="Unassembled WGS sequence"/>
</dbReference>
<evidence type="ECO:0000313" key="2">
    <source>
        <dbReference type="EMBL" id="KCZ89375.1"/>
    </source>
</evidence>
<reference evidence="2 3" key="1">
    <citation type="submission" date="2013-04" db="EMBL/GenBank/DDBJ databases">
        <title>Hyphomonas hirschiana VP5 Genome Sequencing.</title>
        <authorList>
            <person name="Lai Q."/>
            <person name="Shao Z."/>
        </authorList>
    </citation>
    <scope>NUCLEOTIDE SEQUENCE [LARGE SCALE GENOMIC DNA]</scope>
    <source>
        <strain evidence="2 3">VP5</strain>
    </source>
</reference>
<proteinExistence type="predicted"/>
<dbReference type="EMBL" id="ARYI01000014">
    <property type="protein sequence ID" value="KCZ89375.1"/>
    <property type="molecule type" value="Genomic_DNA"/>
</dbReference>
<feature type="transmembrane region" description="Helical" evidence="1">
    <location>
        <begin position="212"/>
        <end position="234"/>
    </location>
</feature>
<feature type="transmembrane region" description="Helical" evidence="1">
    <location>
        <begin position="84"/>
        <end position="105"/>
    </location>
</feature>
<sequence length="283" mass="30934">MADNADRGTSSIRVIGNDKAVDRAAAKDAKLERLHSLHAGNMSAIETKYGGRIADAENAVSTINAKWDTIQAEVDRQPRYARSVFYWPFMVALMLFEIPVNRLSFELFFRESPTVSLGVAFLVGVILVTLAHRLGLVLCRFGYHVKKSGWAGQIIQVVLISAIIVALIYGVSVLRQGYLDFETQPQASFADVLAGSGAVQVAGDMFKAGLGISGWIFFAINMGIIAVGLTAAYFSHDPHPDFQAQDIQLKKAEKQLALIKGQRADAESIEQRRHANQINRASA</sequence>
<keyword evidence="1" id="KW-1133">Transmembrane helix</keyword>
<dbReference type="RefSeq" id="WP_011645174.1">
    <property type="nucleotide sequence ID" value="NZ_ARYI01000014.1"/>
</dbReference>
<evidence type="ECO:0000313" key="3">
    <source>
        <dbReference type="Proteomes" id="UP000025061"/>
    </source>
</evidence>
<feature type="transmembrane region" description="Helical" evidence="1">
    <location>
        <begin position="117"/>
        <end position="138"/>
    </location>
</feature>
<protein>
    <submittedName>
        <fullName evidence="2">Uncharacterized protein</fullName>
    </submittedName>
</protein>